<protein>
    <submittedName>
        <fullName evidence="2">Membrane glycoprotein E51</fullName>
    </submittedName>
</protein>
<accession>A0A1L3HNY9</accession>
<keyword evidence="1" id="KW-0472">Membrane</keyword>
<dbReference type="EMBL" id="KX759153">
    <property type="protein sequence ID" value="APG41559.1"/>
    <property type="molecule type" value="Genomic_DNA"/>
</dbReference>
<reference evidence="2" key="1">
    <citation type="journal article" date="2014" name="J. Virol.">
        <title>Elephant endotheliotropic herpesviruses EEHV1A, EEHV1B, and EEHV2 from cases of hemorrhagic disease are highly diverged from other mammalian herpesviruses and may form a new subfamily.</title>
        <authorList>
            <person name="Richman LK"/>
            <person name="Zong JC"/>
            <person name="Latimer EM"/>
            <person name="Lock J"/>
            <person name="Fleischer RC"/>
            <person name="Heaggans SY"/>
            <person name="Hayward GS."/>
        </authorList>
    </citation>
    <scope>NUCLEOTIDE SEQUENCE</scope>
    <source>
        <strain evidence="2">Daizy/NAP72</strain>
    </source>
</reference>
<proteinExistence type="predicted"/>
<organism evidence="2">
    <name type="scientific">Elephant endotheliotropic herpesvirus 1A</name>
    <dbReference type="NCBI Taxonomy" id="759753"/>
    <lineage>
        <taxon>Viruses</taxon>
        <taxon>Duplodnaviria</taxon>
        <taxon>Heunggongvirae</taxon>
        <taxon>Peploviricota</taxon>
        <taxon>Herviviricetes</taxon>
        <taxon>Herpesvirales</taxon>
        <taxon>Orthoherpesviridae</taxon>
        <taxon>Betaherpesvirinae</taxon>
        <taxon>Proboscivirus</taxon>
        <taxon>Proboscivirus elephantidbeta1</taxon>
        <taxon>Elephantid herpesvirus 1</taxon>
    </lineage>
</organism>
<reference evidence="2" key="2">
    <citation type="submission" date="2016-08" db="EMBL/GenBank/DDBJ databases">
        <title>Extraordinary levels of hypervariability and flexibility within a 10-kb multigene immunoglobulin and G-protein coupled receptor family-encoding segment of the genomes from 35 strains of elephant endotheliotropic herpesvirus 1 (EEHV1).</title>
        <authorList>
            <person name="Zong J.-C."/>
            <person name="Long S.Y."/>
            <person name="Heaggans S.Y."/>
            <person name="Latimer E.M."/>
            <person name="Zachariah A."/>
            <person name="Hayward G.S."/>
        </authorList>
    </citation>
    <scope>NUCLEOTIDE SEQUENCE</scope>
    <source>
        <strain evidence="2">Daizy/NAP72</strain>
    </source>
</reference>
<evidence type="ECO:0000313" key="2">
    <source>
        <dbReference type="EMBL" id="APG41559.1"/>
    </source>
</evidence>
<gene>
    <name evidence="2" type="primary">E51</name>
</gene>
<feature type="transmembrane region" description="Helical" evidence="1">
    <location>
        <begin position="12"/>
        <end position="32"/>
    </location>
</feature>
<evidence type="ECO:0000256" key="1">
    <source>
        <dbReference type="SAM" id="Phobius"/>
    </source>
</evidence>
<sequence>MDSNLMMGGGTTTSILTLYLGGIFSVFALCAGKDLCQHDKQRSFKDPTISRLNDRINITLEIETDDFYILNVNGSMLYTKSHSPANININATHFTLVTSCVTGAGSYMLQTATHQGTACHYFNVTNCLSDLTSTHLAQSSCSECEYAISTITQFVIIIFYSIF</sequence>
<keyword evidence="1" id="KW-0812">Transmembrane</keyword>
<keyword evidence="1" id="KW-1133">Transmembrane helix</keyword>
<name>A0A1L3HNY9_ELHV1</name>